<reference evidence="2 3" key="1">
    <citation type="journal article" date="2013" name="Nature">
        <title>The genomes of four tapeworm species reveal adaptations to parasitism.</title>
        <authorList>
            <person name="Tsai I.J."/>
            <person name="Zarowiecki M."/>
            <person name="Holroyd N."/>
            <person name="Garciarrubio A."/>
            <person name="Sanchez-Flores A."/>
            <person name="Brooks K.L."/>
            <person name="Tracey A."/>
            <person name="Bobes R.J."/>
            <person name="Fragoso G."/>
            <person name="Sciutto E."/>
            <person name="Aslett M."/>
            <person name="Beasley H."/>
            <person name="Bennett H.M."/>
            <person name="Cai J."/>
            <person name="Camicia F."/>
            <person name="Clark R."/>
            <person name="Cucher M."/>
            <person name="De Silva N."/>
            <person name="Day T.A."/>
            <person name="Deplazes P."/>
            <person name="Estrada K."/>
            <person name="Fernandez C."/>
            <person name="Holland P.W."/>
            <person name="Hou J."/>
            <person name="Hu S."/>
            <person name="Huckvale T."/>
            <person name="Hung S.S."/>
            <person name="Kamenetzky L."/>
            <person name="Keane J.A."/>
            <person name="Kiss F."/>
            <person name="Koziol U."/>
            <person name="Lambert O."/>
            <person name="Liu K."/>
            <person name="Luo X."/>
            <person name="Luo Y."/>
            <person name="Macchiaroli N."/>
            <person name="Nichol S."/>
            <person name="Paps J."/>
            <person name="Parkinson J."/>
            <person name="Pouchkina-Stantcheva N."/>
            <person name="Riddiford N."/>
            <person name="Rosenzvit M."/>
            <person name="Salinas G."/>
            <person name="Wasmuth J.D."/>
            <person name="Zamanian M."/>
            <person name="Zheng Y."/>
            <person name="Cai X."/>
            <person name="Soberon X."/>
            <person name="Olson P.D."/>
            <person name="Laclette J.P."/>
            <person name="Brehm K."/>
            <person name="Berriman M."/>
            <person name="Garciarrubio A."/>
            <person name="Bobes R.J."/>
            <person name="Fragoso G."/>
            <person name="Sanchez-Flores A."/>
            <person name="Estrada K."/>
            <person name="Cevallos M.A."/>
            <person name="Morett E."/>
            <person name="Gonzalez V."/>
            <person name="Portillo T."/>
            <person name="Ochoa-Leyva A."/>
            <person name="Jose M.V."/>
            <person name="Sciutto E."/>
            <person name="Landa A."/>
            <person name="Jimenez L."/>
            <person name="Valdes V."/>
            <person name="Carrero J.C."/>
            <person name="Larralde C."/>
            <person name="Morales-Montor J."/>
            <person name="Limon-Lason J."/>
            <person name="Soberon X."/>
            <person name="Laclette J.P."/>
        </authorList>
    </citation>
    <scope>NUCLEOTIDE SEQUENCE [LARGE SCALE GENOMIC DNA]</scope>
</reference>
<feature type="compositionally biased region" description="Pro residues" evidence="1">
    <location>
        <begin position="122"/>
        <end position="137"/>
    </location>
</feature>
<proteinExistence type="predicted"/>
<evidence type="ECO:0000313" key="2">
    <source>
        <dbReference type="EMBL" id="CDS24801.1"/>
    </source>
</evidence>
<dbReference type="WBParaSite" id="EgrG_000397500">
    <property type="protein sequence ID" value="EgrG_000397500"/>
    <property type="gene ID" value="EgrG_000397500"/>
</dbReference>
<feature type="compositionally biased region" description="Polar residues" evidence="1">
    <location>
        <begin position="102"/>
        <end position="118"/>
    </location>
</feature>
<organism evidence="2">
    <name type="scientific">Echinococcus granulosus</name>
    <name type="common">Hydatid tapeworm</name>
    <dbReference type="NCBI Taxonomy" id="6210"/>
    <lineage>
        <taxon>Eukaryota</taxon>
        <taxon>Metazoa</taxon>
        <taxon>Spiralia</taxon>
        <taxon>Lophotrochozoa</taxon>
        <taxon>Platyhelminthes</taxon>
        <taxon>Cestoda</taxon>
        <taxon>Eucestoda</taxon>
        <taxon>Cyclophyllidea</taxon>
        <taxon>Taeniidae</taxon>
        <taxon>Echinococcus</taxon>
        <taxon>Echinococcus granulosus group</taxon>
    </lineage>
</organism>
<dbReference type="Proteomes" id="UP000492820">
    <property type="component" value="Unassembled WGS sequence"/>
</dbReference>
<dbReference type="EMBL" id="LK028622">
    <property type="protein sequence ID" value="CDS24801.1"/>
    <property type="molecule type" value="Genomic_DNA"/>
</dbReference>
<evidence type="ECO:0000256" key="1">
    <source>
        <dbReference type="SAM" id="MobiDB-lite"/>
    </source>
</evidence>
<dbReference type="AlphaFoldDB" id="A0A068X471"/>
<name>A0A068X471_ECHGR</name>
<evidence type="ECO:0000313" key="3">
    <source>
        <dbReference type="Proteomes" id="UP000492820"/>
    </source>
</evidence>
<reference evidence="2" key="2">
    <citation type="submission" date="2014-06" db="EMBL/GenBank/DDBJ databases">
        <authorList>
            <person name="Aslett M."/>
        </authorList>
    </citation>
    <scope>NUCLEOTIDE SEQUENCE</scope>
</reference>
<protein>
    <submittedName>
        <fullName evidence="2 4">Uncharacterized protein</fullName>
    </submittedName>
</protein>
<gene>
    <name evidence="2" type="ORF">EgrG_000397500</name>
</gene>
<sequence>MVIRASFGDDISHKASSSPPLTFTLPGTCSRPQLSTNHTIWPWQECHSLKVLNHPVNMKTAASRYVALTHYTNSRNTFRFAVKLTSKNGSTSNTFHEYSITQNQSRQATQFPASNATVPRTFAPPTPSPSLSPHPRPPLSNALCRWPSGCGEEHI</sequence>
<feature type="region of interest" description="Disordered" evidence="1">
    <location>
        <begin position="102"/>
        <end position="137"/>
    </location>
</feature>
<reference evidence="4" key="3">
    <citation type="submission" date="2020-10" db="UniProtKB">
        <authorList>
            <consortium name="WormBaseParasite"/>
        </authorList>
    </citation>
    <scope>IDENTIFICATION</scope>
</reference>
<accession>A0A068X471</accession>
<evidence type="ECO:0000313" key="4">
    <source>
        <dbReference type="WBParaSite" id="EgrG_000397500"/>
    </source>
</evidence>